<evidence type="ECO:0000256" key="1">
    <source>
        <dbReference type="SAM" id="Phobius"/>
    </source>
</evidence>
<proteinExistence type="predicted"/>
<dbReference type="Proteomes" id="UP001500635">
    <property type="component" value="Unassembled WGS sequence"/>
</dbReference>
<evidence type="ECO:0000313" key="3">
    <source>
        <dbReference type="Proteomes" id="UP001500635"/>
    </source>
</evidence>
<feature type="transmembrane region" description="Helical" evidence="1">
    <location>
        <begin position="19"/>
        <end position="39"/>
    </location>
</feature>
<evidence type="ECO:0008006" key="4">
    <source>
        <dbReference type="Google" id="ProtNLM"/>
    </source>
</evidence>
<organism evidence="2 3">
    <name type="scientific">Tsukamurella soli</name>
    <dbReference type="NCBI Taxonomy" id="644556"/>
    <lineage>
        <taxon>Bacteria</taxon>
        <taxon>Bacillati</taxon>
        <taxon>Actinomycetota</taxon>
        <taxon>Actinomycetes</taxon>
        <taxon>Mycobacteriales</taxon>
        <taxon>Tsukamurellaceae</taxon>
        <taxon>Tsukamurella</taxon>
    </lineage>
</organism>
<name>A0ABP8JF84_9ACTN</name>
<keyword evidence="1" id="KW-0472">Membrane</keyword>
<keyword evidence="3" id="KW-1185">Reference proteome</keyword>
<evidence type="ECO:0000313" key="2">
    <source>
        <dbReference type="EMBL" id="GAA4389787.1"/>
    </source>
</evidence>
<dbReference type="EMBL" id="BAABFR010000020">
    <property type="protein sequence ID" value="GAA4389787.1"/>
    <property type="molecule type" value="Genomic_DNA"/>
</dbReference>
<reference evidence="3" key="1">
    <citation type="journal article" date="2019" name="Int. J. Syst. Evol. Microbiol.">
        <title>The Global Catalogue of Microorganisms (GCM) 10K type strain sequencing project: providing services to taxonomists for standard genome sequencing and annotation.</title>
        <authorList>
            <consortium name="The Broad Institute Genomics Platform"/>
            <consortium name="The Broad Institute Genome Sequencing Center for Infectious Disease"/>
            <person name="Wu L."/>
            <person name="Ma J."/>
        </authorList>
    </citation>
    <scope>NUCLEOTIDE SEQUENCE [LARGE SCALE GENOMIC DNA]</scope>
    <source>
        <strain evidence="3">JCM 17688</strain>
    </source>
</reference>
<dbReference type="RefSeq" id="WP_344993723.1">
    <property type="nucleotide sequence ID" value="NZ_BAABFR010000020.1"/>
</dbReference>
<feature type="transmembrane region" description="Helical" evidence="1">
    <location>
        <begin position="340"/>
        <end position="365"/>
    </location>
</feature>
<keyword evidence="1" id="KW-0812">Transmembrane</keyword>
<protein>
    <recommendedName>
        <fullName evidence="4">AAT family amino acid transporter</fullName>
    </recommendedName>
</protein>
<gene>
    <name evidence="2" type="ORF">GCM10023147_17010</name>
</gene>
<feature type="transmembrane region" description="Helical" evidence="1">
    <location>
        <begin position="89"/>
        <end position="107"/>
    </location>
</feature>
<feature type="transmembrane region" description="Helical" evidence="1">
    <location>
        <begin position="240"/>
        <end position="257"/>
    </location>
</feature>
<sequence length="382" mass="41284">MTTTGITAAETPTRALPRWAVFGVANLAVVAVLAVASWYLLADPTTSPWHLYPLPFNAALFWAILFVVFVGFVCEFVGFDRLPQPARGLALLASTAVFGIVATWVLAQGLGRIAPDFAASRPGGLGYFSGALFVLFGFGTWVMSVLNWRHWPWPQLGLRQPLAGLCEIVAVAIPTIVLYLVIGLPAFSVHVRNPLMAGDTVLGWFYSIVVAVLITGQLLDDQPWQMLGRGRPGRVASVSTIGNIALGTVLYFVFVQLTHLLVGARAAGDLGVGIHQFPAQLGVCWAFWMIFWANAFENRPTSLGTIANAAIRLALTFVLAVATFELYYRFGARRILHEPAVAAGLSGNALGFLDWAVLWTLFYVVGFQSYGLGRWAPAGTAD</sequence>
<feature type="transmembrane region" description="Helical" evidence="1">
    <location>
        <begin position="309"/>
        <end position="328"/>
    </location>
</feature>
<feature type="transmembrane region" description="Helical" evidence="1">
    <location>
        <begin position="168"/>
        <end position="189"/>
    </location>
</feature>
<feature type="transmembrane region" description="Helical" evidence="1">
    <location>
        <begin position="201"/>
        <end position="219"/>
    </location>
</feature>
<feature type="transmembrane region" description="Helical" evidence="1">
    <location>
        <begin position="277"/>
        <end position="297"/>
    </location>
</feature>
<keyword evidence="1" id="KW-1133">Transmembrane helix</keyword>
<comment type="caution">
    <text evidence="2">The sequence shown here is derived from an EMBL/GenBank/DDBJ whole genome shotgun (WGS) entry which is preliminary data.</text>
</comment>
<accession>A0ABP8JF84</accession>
<feature type="transmembrane region" description="Helical" evidence="1">
    <location>
        <begin position="127"/>
        <end position="148"/>
    </location>
</feature>
<feature type="transmembrane region" description="Helical" evidence="1">
    <location>
        <begin position="59"/>
        <end position="77"/>
    </location>
</feature>